<dbReference type="AlphaFoldDB" id="A0A0N0NN53"/>
<name>A0A0N0NN53_9EURO</name>
<gene>
    <name evidence="6" type="ORF">AB675_10633</name>
</gene>
<comment type="similarity">
    <text evidence="2">Belongs to the Mediator complex subunit 27 family.</text>
</comment>
<dbReference type="VEuPathDB" id="FungiDB:AB675_10633"/>
<evidence type="ECO:0000313" key="6">
    <source>
        <dbReference type="EMBL" id="KPI40979.1"/>
    </source>
</evidence>
<dbReference type="GeneID" id="28731299"/>
<evidence type="ECO:0000313" key="7">
    <source>
        <dbReference type="Proteomes" id="UP000038010"/>
    </source>
</evidence>
<comment type="subcellular location">
    <subcellularLocation>
        <location evidence="1">Nucleus</location>
    </subcellularLocation>
</comment>
<dbReference type="GO" id="GO:0016592">
    <property type="term" value="C:mediator complex"/>
    <property type="evidence" value="ECO:0007669"/>
    <property type="project" value="InterPro"/>
</dbReference>
<comment type="caution">
    <text evidence="6">The sequence shown here is derived from an EMBL/GenBank/DDBJ whole genome shotgun (WGS) entry which is preliminary data.</text>
</comment>
<dbReference type="Pfam" id="PF11571">
    <property type="entry name" value="Med27"/>
    <property type="match status" value="1"/>
</dbReference>
<keyword evidence="3" id="KW-0805">Transcription regulation</keyword>
<dbReference type="STRING" id="1664694.A0A0N0NN53"/>
<accession>A0A0N0NN53</accession>
<sequence>MASVQRLKMEDVHPDDVEVYEQLAKLQQMHGQVNNLRSLLPGRLLGSTLLADRQSPEKFAATLRDAATSGSTQITSFKRAYHSEEMHQLWRTVNNTEFPQGEDVWPIDYAGSLPDLKRAQITSGNQKSDQTSTGTETEGDIEAIISAAKARSPGVEITTSANTLPLIVTVSAMKFTIMATDSSDAKPRLVVSSVDDHTPSAYQNSILQFIQQQHQQASLSDLLALFASYHKLESQPCRKCGKVLDGSLQLPLFREKAEPSDDSSEVSWQAVHASCR</sequence>
<proteinExistence type="inferred from homology"/>
<evidence type="ECO:0008006" key="8">
    <source>
        <dbReference type="Google" id="ProtNLM"/>
    </source>
</evidence>
<keyword evidence="4" id="KW-0804">Transcription</keyword>
<evidence type="ECO:0000256" key="1">
    <source>
        <dbReference type="ARBA" id="ARBA00004123"/>
    </source>
</evidence>
<reference evidence="6 7" key="1">
    <citation type="submission" date="2015-06" db="EMBL/GenBank/DDBJ databases">
        <title>Draft genome of the ant-associated black yeast Phialophora attae CBS 131958.</title>
        <authorList>
            <person name="Moreno L.F."/>
            <person name="Stielow B.J."/>
            <person name="de Hoog S."/>
            <person name="Vicente V.A."/>
            <person name="Weiss V.A."/>
            <person name="de Vries M."/>
            <person name="Cruz L.M."/>
            <person name="Souza E.M."/>
        </authorList>
    </citation>
    <scope>NUCLEOTIDE SEQUENCE [LARGE SCALE GENOMIC DNA]</scope>
    <source>
        <strain evidence="6 7">CBS 131958</strain>
    </source>
</reference>
<evidence type="ECO:0000256" key="5">
    <source>
        <dbReference type="ARBA" id="ARBA00023242"/>
    </source>
</evidence>
<keyword evidence="7" id="KW-1185">Reference proteome</keyword>
<dbReference type="Proteomes" id="UP000038010">
    <property type="component" value="Unassembled WGS sequence"/>
</dbReference>
<evidence type="ECO:0000256" key="2">
    <source>
        <dbReference type="ARBA" id="ARBA00008048"/>
    </source>
</evidence>
<evidence type="ECO:0000256" key="3">
    <source>
        <dbReference type="ARBA" id="ARBA00023015"/>
    </source>
</evidence>
<dbReference type="RefSeq" id="XP_018000942.1">
    <property type="nucleotide sequence ID" value="XM_018139419.1"/>
</dbReference>
<dbReference type="EMBL" id="LFJN01000011">
    <property type="protein sequence ID" value="KPI40979.1"/>
    <property type="molecule type" value="Genomic_DNA"/>
</dbReference>
<dbReference type="OrthoDB" id="10254221at2759"/>
<dbReference type="InterPro" id="IPR021627">
    <property type="entry name" value="Mediator_Med27"/>
</dbReference>
<evidence type="ECO:0000256" key="4">
    <source>
        <dbReference type="ARBA" id="ARBA00023163"/>
    </source>
</evidence>
<organism evidence="6 7">
    <name type="scientific">Cyphellophora attinorum</name>
    <dbReference type="NCBI Taxonomy" id="1664694"/>
    <lineage>
        <taxon>Eukaryota</taxon>
        <taxon>Fungi</taxon>
        <taxon>Dikarya</taxon>
        <taxon>Ascomycota</taxon>
        <taxon>Pezizomycotina</taxon>
        <taxon>Eurotiomycetes</taxon>
        <taxon>Chaetothyriomycetidae</taxon>
        <taxon>Chaetothyriales</taxon>
        <taxon>Cyphellophoraceae</taxon>
        <taxon>Cyphellophora</taxon>
    </lineage>
</organism>
<keyword evidence="5" id="KW-0539">Nucleus</keyword>
<protein>
    <recommendedName>
        <fullName evidence="8">Mediator of RNA polymerase II transcription subunit 27</fullName>
    </recommendedName>
</protein>